<dbReference type="InterPro" id="IPR015797">
    <property type="entry name" value="NUDIX_hydrolase-like_dom_sf"/>
</dbReference>
<comment type="similarity">
    <text evidence="3">Belongs to the Nudix hydrolase family.</text>
</comment>
<dbReference type="PANTHER" id="PTHR43046">
    <property type="entry name" value="GDP-MANNOSE MANNOSYL HYDROLASE"/>
    <property type="match status" value="1"/>
</dbReference>
<dbReference type="RefSeq" id="WP_089650880.1">
    <property type="nucleotide sequence ID" value="NZ_FNIZ01000002.1"/>
</dbReference>
<evidence type="ECO:0000256" key="1">
    <source>
        <dbReference type="ARBA" id="ARBA00001946"/>
    </source>
</evidence>
<sequence length="155" mass="17689">MNYIRHLRSMVGHEKVLMVVAGALVFNEKNQLLLQLRTDSESWGVPGGFMELDESVQDTARREVFEETGLILKEMELFGIYSGPQKHKVFGNGDQAAVVEICFSCQSYEGELVNENEESLSNRFFDLDDLPDYIFQDHQQVIDDVKNQRETPVVG</sequence>
<protein>
    <submittedName>
        <fullName evidence="5">ADP-ribose pyrophosphatase YjhB, NUDIX family</fullName>
    </submittedName>
</protein>
<evidence type="ECO:0000256" key="3">
    <source>
        <dbReference type="RuleBase" id="RU003476"/>
    </source>
</evidence>
<evidence type="ECO:0000313" key="6">
    <source>
        <dbReference type="Proteomes" id="UP000198860"/>
    </source>
</evidence>
<dbReference type="STRING" id="240303.SAMN05421677_10297"/>
<dbReference type="InterPro" id="IPR000086">
    <property type="entry name" value="NUDIX_hydrolase_dom"/>
</dbReference>
<dbReference type="InterPro" id="IPR020084">
    <property type="entry name" value="NUDIX_hydrolase_CS"/>
</dbReference>
<evidence type="ECO:0000259" key="4">
    <source>
        <dbReference type="PROSITE" id="PS51462"/>
    </source>
</evidence>
<dbReference type="EMBL" id="FNIZ01000002">
    <property type="protein sequence ID" value="SDN97537.1"/>
    <property type="molecule type" value="Genomic_DNA"/>
</dbReference>
<keyword evidence="6" id="KW-1185">Reference proteome</keyword>
<dbReference type="PRINTS" id="PR00502">
    <property type="entry name" value="NUDIXFAMILY"/>
</dbReference>
<dbReference type="OrthoDB" id="9787476at2"/>
<name>A0A1H0FSB5_HALAD</name>
<dbReference type="AlphaFoldDB" id="A0A1H0FSB5"/>
<dbReference type="GO" id="GO:0016787">
    <property type="term" value="F:hydrolase activity"/>
    <property type="evidence" value="ECO:0007669"/>
    <property type="project" value="UniProtKB-KW"/>
</dbReference>
<reference evidence="6" key="1">
    <citation type="submission" date="2016-10" db="EMBL/GenBank/DDBJ databases">
        <authorList>
            <person name="Varghese N."/>
            <person name="Submissions S."/>
        </authorList>
    </citation>
    <scope>NUCLEOTIDE SEQUENCE [LARGE SCALE GENOMIC DNA]</scope>
    <source>
        <strain evidence="6">CGMCC 1.3703</strain>
    </source>
</reference>
<dbReference type="Pfam" id="PF00293">
    <property type="entry name" value="NUDIX"/>
    <property type="match status" value="1"/>
</dbReference>
<comment type="cofactor">
    <cofactor evidence="1">
        <name>Mg(2+)</name>
        <dbReference type="ChEBI" id="CHEBI:18420"/>
    </cofactor>
</comment>
<keyword evidence="2 3" id="KW-0378">Hydrolase</keyword>
<dbReference type="CDD" id="cd04677">
    <property type="entry name" value="NUDIX_Hydrolase"/>
    <property type="match status" value="1"/>
</dbReference>
<dbReference type="Proteomes" id="UP000198860">
    <property type="component" value="Unassembled WGS sequence"/>
</dbReference>
<dbReference type="PROSITE" id="PS00893">
    <property type="entry name" value="NUDIX_BOX"/>
    <property type="match status" value="1"/>
</dbReference>
<organism evidence="5 6">
    <name type="scientific">Halobacillus aidingensis</name>
    <dbReference type="NCBI Taxonomy" id="240303"/>
    <lineage>
        <taxon>Bacteria</taxon>
        <taxon>Bacillati</taxon>
        <taxon>Bacillota</taxon>
        <taxon>Bacilli</taxon>
        <taxon>Bacillales</taxon>
        <taxon>Bacillaceae</taxon>
        <taxon>Halobacillus</taxon>
    </lineage>
</organism>
<accession>A0A1H0FSB5</accession>
<evidence type="ECO:0000256" key="2">
    <source>
        <dbReference type="ARBA" id="ARBA00022801"/>
    </source>
</evidence>
<dbReference type="InterPro" id="IPR020476">
    <property type="entry name" value="Nudix_hydrolase"/>
</dbReference>
<dbReference type="Gene3D" id="3.90.79.10">
    <property type="entry name" value="Nucleoside Triphosphate Pyrophosphohydrolase"/>
    <property type="match status" value="1"/>
</dbReference>
<evidence type="ECO:0000313" key="5">
    <source>
        <dbReference type="EMBL" id="SDN97537.1"/>
    </source>
</evidence>
<dbReference type="SUPFAM" id="SSF55811">
    <property type="entry name" value="Nudix"/>
    <property type="match status" value="1"/>
</dbReference>
<proteinExistence type="inferred from homology"/>
<feature type="domain" description="Nudix hydrolase" evidence="4">
    <location>
        <begin position="16"/>
        <end position="150"/>
    </location>
</feature>
<dbReference type="PANTHER" id="PTHR43046:SF2">
    <property type="entry name" value="8-OXO-DGTP DIPHOSPHATASE-RELATED"/>
    <property type="match status" value="1"/>
</dbReference>
<gene>
    <name evidence="5" type="ORF">SAMN05421677_10297</name>
</gene>
<dbReference type="PROSITE" id="PS51462">
    <property type="entry name" value="NUDIX"/>
    <property type="match status" value="1"/>
</dbReference>